<keyword evidence="7" id="KW-0521">NADP</keyword>
<dbReference type="EMBL" id="UFQT01002278">
    <property type="protein sequence ID" value="SSX33074.1"/>
    <property type="molecule type" value="Genomic_DNA"/>
</dbReference>
<gene>
    <name evidence="9" type="primary">CSON005911</name>
</gene>
<dbReference type="InterPro" id="IPR051721">
    <property type="entry name" value="Biopterin_syn/organic_redct"/>
</dbReference>
<keyword evidence="8" id="KW-0560">Oxidoreductase</keyword>
<dbReference type="EMBL" id="UFQS01002278">
    <property type="protein sequence ID" value="SSX13648.1"/>
    <property type="molecule type" value="Genomic_DNA"/>
</dbReference>
<organism evidence="9">
    <name type="scientific">Culicoides sonorensis</name>
    <name type="common">Biting midge</name>
    <dbReference type="NCBI Taxonomy" id="179676"/>
    <lineage>
        <taxon>Eukaryota</taxon>
        <taxon>Metazoa</taxon>
        <taxon>Ecdysozoa</taxon>
        <taxon>Arthropoda</taxon>
        <taxon>Hexapoda</taxon>
        <taxon>Insecta</taxon>
        <taxon>Pterygota</taxon>
        <taxon>Neoptera</taxon>
        <taxon>Endopterygota</taxon>
        <taxon>Diptera</taxon>
        <taxon>Nematocera</taxon>
        <taxon>Chironomoidea</taxon>
        <taxon>Ceratopogonidae</taxon>
        <taxon>Ceratopogoninae</taxon>
        <taxon>Culicoides</taxon>
        <taxon>Monoculicoides</taxon>
    </lineage>
</organism>
<evidence type="ECO:0000256" key="1">
    <source>
        <dbReference type="ARBA" id="ARBA00004496"/>
    </source>
</evidence>
<dbReference type="OMA" id="GFAQECP"/>
<comment type="subcellular location">
    <subcellularLocation>
        <location evidence="1">Cytoplasm</location>
    </subcellularLocation>
</comment>
<comment type="subunit">
    <text evidence="3">Homodimer.</text>
</comment>
<dbReference type="InterPro" id="IPR006393">
    <property type="entry name" value="Sepiapterin_red"/>
</dbReference>
<evidence type="ECO:0000256" key="6">
    <source>
        <dbReference type="ARBA" id="ARBA00022490"/>
    </source>
</evidence>
<dbReference type="VEuPathDB" id="VectorBase:CSON005911"/>
<dbReference type="NCBIfam" id="TIGR01500">
    <property type="entry name" value="sepiapter_red"/>
    <property type="match status" value="1"/>
</dbReference>
<sequence>MALDFNKKSFFVLTGASKGIGATIAIECGKKFTKGSRLVLLARNVNGLENTKQNILSSNPDIQILTIPIDLSAPTEKDLRNLLQNALPTEGLSSFDQAVIVHNVGTTGDVSKRAKNCNDIKEWQENFTCNVFSVVLLNNIFLDVFSKLKRYVINITSKCGIAPFEGFALYGPNKAAREMFFRNLAEEERSDKNLQILNYAPGPVNTDMLNSVAEHTISEGMRQFVKDGKESGAVLTTGQTTKRLIGILETGNYESGAHIDYFDE</sequence>
<dbReference type="InterPro" id="IPR036291">
    <property type="entry name" value="NAD(P)-bd_dom_sf"/>
</dbReference>
<evidence type="ECO:0000256" key="4">
    <source>
        <dbReference type="ARBA" id="ARBA00013075"/>
    </source>
</evidence>
<evidence type="ECO:0000313" key="10">
    <source>
        <dbReference type="EMBL" id="SSX33074.1"/>
    </source>
</evidence>
<dbReference type="AlphaFoldDB" id="A0A336L776"/>
<dbReference type="PANTHER" id="PTHR44085">
    <property type="entry name" value="SEPIAPTERIN REDUCTASE"/>
    <property type="match status" value="1"/>
</dbReference>
<dbReference type="PRINTS" id="PR00081">
    <property type="entry name" value="GDHRDH"/>
</dbReference>
<reference evidence="9" key="1">
    <citation type="submission" date="2018-04" db="EMBL/GenBank/DDBJ databases">
        <authorList>
            <person name="Go L.Y."/>
            <person name="Mitchell J.A."/>
        </authorList>
    </citation>
    <scope>NUCLEOTIDE SEQUENCE</scope>
    <source>
        <tissue evidence="9">Whole organism</tissue>
    </source>
</reference>
<dbReference type="GO" id="GO:0006729">
    <property type="term" value="P:tetrahydrobiopterin biosynthetic process"/>
    <property type="evidence" value="ECO:0007669"/>
    <property type="project" value="InterPro"/>
</dbReference>
<dbReference type="FunFam" id="3.40.50.720:FF:000259">
    <property type="entry name" value="Sepiapterin reductase"/>
    <property type="match status" value="1"/>
</dbReference>
<keyword evidence="6" id="KW-0963">Cytoplasm</keyword>
<comment type="similarity">
    <text evidence="2">Belongs to the sepiapterin reductase family.</text>
</comment>
<evidence type="ECO:0000256" key="2">
    <source>
        <dbReference type="ARBA" id="ARBA00010483"/>
    </source>
</evidence>
<evidence type="ECO:0000256" key="3">
    <source>
        <dbReference type="ARBA" id="ARBA00011738"/>
    </source>
</evidence>
<evidence type="ECO:0000256" key="8">
    <source>
        <dbReference type="ARBA" id="ARBA00023002"/>
    </source>
</evidence>
<dbReference type="InterPro" id="IPR002347">
    <property type="entry name" value="SDR_fam"/>
</dbReference>
<dbReference type="PANTHER" id="PTHR44085:SF2">
    <property type="entry name" value="SEPIAPTERIN REDUCTASE"/>
    <property type="match status" value="1"/>
</dbReference>
<dbReference type="Pfam" id="PF00106">
    <property type="entry name" value="adh_short"/>
    <property type="match status" value="1"/>
</dbReference>
<evidence type="ECO:0000256" key="5">
    <source>
        <dbReference type="ARBA" id="ARBA00019170"/>
    </source>
</evidence>
<proteinExistence type="inferred from homology"/>
<dbReference type="EC" id="1.1.1.153" evidence="4"/>
<dbReference type="SUPFAM" id="SSF51735">
    <property type="entry name" value="NAD(P)-binding Rossmann-fold domains"/>
    <property type="match status" value="1"/>
</dbReference>
<reference evidence="10" key="2">
    <citation type="submission" date="2018-07" db="EMBL/GenBank/DDBJ databases">
        <authorList>
            <person name="Quirk P.G."/>
            <person name="Krulwich T.A."/>
        </authorList>
    </citation>
    <scope>NUCLEOTIDE SEQUENCE</scope>
</reference>
<evidence type="ECO:0000313" key="9">
    <source>
        <dbReference type="EMBL" id="SSX13648.1"/>
    </source>
</evidence>
<dbReference type="GO" id="GO:0004757">
    <property type="term" value="F:sepiapterin reductase (NADP+) activity"/>
    <property type="evidence" value="ECO:0007669"/>
    <property type="project" value="UniProtKB-EC"/>
</dbReference>
<evidence type="ECO:0000256" key="7">
    <source>
        <dbReference type="ARBA" id="ARBA00022857"/>
    </source>
</evidence>
<dbReference type="Gene3D" id="3.40.50.720">
    <property type="entry name" value="NAD(P)-binding Rossmann-like Domain"/>
    <property type="match status" value="1"/>
</dbReference>
<accession>A0A336L776</accession>
<name>A0A336L776_CULSO</name>
<dbReference type="GO" id="GO:0005737">
    <property type="term" value="C:cytoplasm"/>
    <property type="evidence" value="ECO:0007669"/>
    <property type="project" value="UniProtKB-SubCell"/>
</dbReference>
<protein>
    <recommendedName>
        <fullName evidence="5">Sepiapterin reductase</fullName>
        <ecNumber evidence="4">1.1.1.153</ecNumber>
    </recommendedName>
</protein>